<comment type="similarity">
    <text evidence="2">Belongs to the triosephosphate isomerase family.</text>
</comment>
<dbReference type="GO" id="GO:0004807">
    <property type="term" value="F:triose-phosphate isomerase activity"/>
    <property type="evidence" value="ECO:0007669"/>
    <property type="project" value="UniProtKB-EC"/>
</dbReference>
<dbReference type="GO" id="GO:0005829">
    <property type="term" value="C:cytosol"/>
    <property type="evidence" value="ECO:0007669"/>
    <property type="project" value="TreeGrafter"/>
</dbReference>
<dbReference type="InterPro" id="IPR013785">
    <property type="entry name" value="Aldolase_TIM"/>
</dbReference>
<gene>
    <name evidence="4" type="ORF">HJG52_16100</name>
</gene>
<dbReference type="Proteomes" id="UP000588586">
    <property type="component" value="Unassembled WGS sequence"/>
</dbReference>
<organism evidence="4 5">
    <name type="scientific">Knoellia koreensis</name>
    <dbReference type="NCBI Taxonomy" id="2730921"/>
    <lineage>
        <taxon>Bacteria</taxon>
        <taxon>Bacillati</taxon>
        <taxon>Actinomycetota</taxon>
        <taxon>Actinomycetes</taxon>
        <taxon>Micrococcales</taxon>
        <taxon>Intrasporangiaceae</taxon>
        <taxon>Knoellia</taxon>
    </lineage>
</organism>
<dbReference type="SUPFAM" id="SSF51351">
    <property type="entry name" value="Triosephosphate isomerase (TIM)"/>
    <property type="match status" value="1"/>
</dbReference>
<dbReference type="InterPro" id="IPR035990">
    <property type="entry name" value="TIM_sf"/>
</dbReference>
<dbReference type="InterPro" id="IPR000652">
    <property type="entry name" value="Triosephosphate_isomerase"/>
</dbReference>
<comment type="catalytic activity">
    <reaction evidence="2">
        <text>D-glyceraldehyde 3-phosphate = dihydroxyacetone phosphate</text>
        <dbReference type="Rhea" id="RHEA:18585"/>
        <dbReference type="ChEBI" id="CHEBI:57642"/>
        <dbReference type="ChEBI" id="CHEBI:59776"/>
        <dbReference type="EC" id="5.3.1.1"/>
    </reaction>
</comment>
<dbReference type="GO" id="GO:0006094">
    <property type="term" value="P:gluconeogenesis"/>
    <property type="evidence" value="ECO:0007669"/>
    <property type="project" value="UniProtKB-UniPathway"/>
</dbReference>
<keyword evidence="2" id="KW-0312">Gluconeogenesis</keyword>
<keyword evidence="2" id="KW-0963">Cytoplasm</keyword>
<dbReference type="UniPathway" id="UPA00138"/>
<dbReference type="EC" id="5.3.1.1" evidence="2"/>
<keyword evidence="5" id="KW-1185">Reference proteome</keyword>
<dbReference type="Pfam" id="PF00121">
    <property type="entry name" value="TIM"/>
    <property type="match status" value="1"/>
</dbReference>
<protein>
    <recommendedName>
        <fullName evidence="2">Triosephosphate isomerase</fullName>
        <ecNumber evidence="2">5.3.1.1</ecNumber>
    </recommendedName>
</protein>
<dbReference type="AlphaFoldDB" id="A0A849HCP3"/>
<dbReference type="GO" id="GO:0006096">
    <property type="term" value="P:glycolytic process"/>
    <property type="evidence" value="ECO:0007669"/>
    <property type="project" value="UniProtKB-UniPathway"/>
</dbReference>
<dbReference type="Gene3D" id="3.20.20.70">
    <property type="entry name" value="Aldolase class I"/>
    <property type="match status" value="1"/>
</dbReference>
<feature type="compositionally biased region" description="Polar residues" evidence="3">
    <location>
        <begin position="290"/>
        <end position="309"/>
    </location>
</feature>
<evidence type="ECO:0000313" key="5">
    <source>
        <dbReference type="Proteomes" id="UP000588586"/>
    </source>
</evidence>
<dbReference type="GO" id="GO:0046166">
    <property type="term" value="P:glyceraldehyde-3-phosphate biosynthetic process"/>
    <property type="evidence" value="ECO:0007669"/>
    <property type="project" value="TreeGrafter"/>
</dbReference>
<dbReference type="RefSeq" id="WP_171244650.1">
    <property type="nucleotide sequence ID" value="NZ_JABEPQ010000004.1"/>
</dbReference>
<sequence>MTLWVGTSWKMTKGLAEAREYAAEFATAVGSRAAGGEHPWPGVQPFVLPPLTAFTAVRDVLAGAVADDDVLLGVQNAHWDDAGAWTGEVSVPQVAELGARLVEIGHSERRAHFGETDETVRAKTAAAVRHGLVPLVCVGETQAERAAGRAVEVTTRQLDAALAGYGDGARDRGRTGAPVLVAYEPVWAIGESGREPLPDELAEVMPGLRERGAGVVTALLYGGSVNTGNASQLLDLPGVQGLFVGRGAWSVDGLVAILDAAVRAATTTPTTETIQPGPPVTAGEHAAYTPTPTENPHGTMSSTNLEGTS</sequence>
<keyword evidence="1 2" id="KW-0413">Isomerase</keyword>
<dbReference type="PANTHER" id="PTHR21139">
    <property type="entry name" value="TRIOSEPHOSPHATE ISOMERASE"/>
    <property type="match status" value="1"/>
</dbReference>
<feature type="region of interest" description="Disordered" evidence="3">
    <location>
        <begin position="268"/>
        <end position="309"/>
    </location>
</feature>
<proteinExistence type="inferred from homology"/>
<comment type="subcellular location">
    <subcellularLocation>
        <location evidence="2">Cytoplasm</location>
    </subcellularLocation>
</comment>
<dbReference type="PROSITE" id="PS51440">
    <property type="entry name" value="TIM_2"/>
    <property type="match status" value="1"/>
</dbReference>
<keyword evidence="2" id="KW-0324">Glycolysis</keyword>
<dbReference type="EMBL" id="JABEPQ010000004">
    <property type="protein sequence ID" value="NNM47516.1"/>
    <property type="molecule type" value="Genomic_DNA"/>
</dbReference>
<accession>A0A849HCP3</accession>
<comment type="pathway">
    <text evidence="2">Carbohydrate biosynthesis; gluconeogenesis.</text>
</comment>
<evidence type="ECO:0000256" key="1">
    <source>
        <dbReference type="ARBA" id="ARBA00023235"/>
    </source>
</evidence>
<dbReference type="PANTHER" id="PTHR21139:SF2">
    <property type="entry name" value="TRIOSEPHOSPHATE ISOMERASE"/>
    <property type="match status" value="1"/>
</dbReference>
<evidence type="ECO:0000256" key="2">
    <source>
        <dbReference type="RuleBase" id="RU363013"/>
    </source>
</evidence>
<evidence type="ECO:0000313" key="4">
    <source>
        <dbReference type="EMBL" id="NNM47516.1"/>
    </source>
</evidence>
<reference evidence="4 5" key="1">
    <citation type="submission" date="2020-04" db="EMBL/GenBank/DDBJ databases">
        <title>Knoellia sp. isolate from air conditioner.</title>
        <authorList>
            <person name="Chea S."/>
            <person name="Kim D.-U."/>
        </authorList>
    </citation>
    <scope>NUCLEOTIDE SEQUENCE [LARGE SCALE GENOMIC DNA]</scope>
    <source>
        <strain evidence="4 5">DB2414S</strain>
    </source>
</reference>
<comment type="pathway">
    <text evidence="2">Carbohydrate degradation; glycolysis; D-glyceraldehyde 3-phosphate from glycerone phosphate: step 1/1.</text>
</comment>
<dbReference type="CDD" id="cd00311">
    <property type="entry name" value="TIM"/>
    <property type="match status" value="1"/>
</dbReference>
<evidence type="ECO:0000256" key="3">
    <source>
        <dbReference type="SAM" id="MobiDB-lite"/>
    </source>
</evidence>
<name>A0A849HCP3_9MICO</name>
<comment type="caution">
    <text evidence="4">The sequence shown here is derived from an EMBL/GenBank/DDBJ whole genome shotgun (WGS) entry which is preliminary data.</text>
</comment>
<dbReference type="UniPathway" id="UPA00109">
    <property type="reaction ID" value="UER00189"/>
</dbReference>
<dbReference type="GO" id="GO:0019563">
    <property type="term" value="P:glycerol catabolic process"/>
    <property type="evidence" value="ECO:0007669"/>
    <property type="project" value="TreeGrafter"/>
</dbReference>
<comment type="subunit">
    <text evidence="2">Homodimer.</text>
</comment>
<dbReference type="NCBIfam" id="NF000722">
    <property type="entry name" value="PRK00042.2-1"/>
    <property type="match status" value="1"/>
</dbReference>